<dbReference type="PATRIC" id="fig|1346330.5.peg.3"/>
<dbReference type="PANTHER" id="PTHR30595">
    <property type="entry name" value="GLPR-RELATED TRANSCRIPTIONAL REPRESSOR"/>
    <property type="match status" value="1"/>
</dbReference>
<evidence type="ECO:0000313" key="1">
    <source>
        <dbReference type="EMBL" id="ERJ61347.1"/>
    </source>
</evidence>
<name>U2I0L3_9SPHI</name>
<dbReference type="EMBL" id="ATDL01000001">
    <property type="protein sequence ID" value="ERJ61347.1"/>
    <property type="molecule type" value="Genomic_DNA"/>
</dbReference>
<dbReference type="AlphaFoldDB" id="U2I0L3"/>
<proteinExistence type="predicted"/>
<comment type="caution">
    <text evidence="1">The sequence shown here is derived from an EMBL/GenBank/DDBJ whole genome shotgun (WGS) entry which is preliminary data.</text>
</comment>
<dbReference type="InterPro" id="IPR038475">
    <property type="entry name" value="RecG_C_sf"/>
</dbReference>
<accession>U2I0L3</accession>
<evidence type="ECO:0000313" key="2">
    <source>
        <dbReference type="Proteomes" id="UP000016584"/>
    </source>
</evidence>
<dbReference type="OrthoDB" id="613884at2"/>
<dbReference type="Gene3D" id="3.30.565.60">
    <property type="match status" value="1"/>
</dbReference>
<keyword evidence="2" id="KW-1185">Reference proteome</keyword>
<protein>
    <submittedName>
        <fullName evidence="1">Uncharacterized protein</fullName>
    </submittedName>
</protein>
<dbReference type="Proteomes" id="UP000016584">
    <property type="component" value="Unassembled WGS sequence"/>
</dbReference>
<reference evidence="1 2" key="1">
    <citation type="journal article" date="2013" name="Genome Announc.">
        <title>The Draft Genome Sequence of Sphingomonas paucimobilis Strain HER1398 (Proteobacteria), Host to the Giant PAU Phage, Indicates That It Is a Member of the Genus Sphingobacterium (Bacteroidetes).</title>
        <authorList>
            <person name="White R.A.III."/>
            <person name="Suttle C.A."/>
        </authorList>
    </citation>
    <scope>NUCLEOTIDE SEQUENCE [LARGE SCALE GENOMIC DNA]</scope>
    <source>
        <strain evidence="1 2">HER1398</strain>
    </source>
</reference>
<dbReference type="Pfam" id="PF13749">
    <property type="entry name" value="HATPase_c_4"/>
    <property type="match status" value="1"/>
</dbReference>
<dbReference type="eggNOG" id="COG2865">
    <property type="taxonomic scope" value="Bacteria"/>
</dbReference>
<dbReference type="STRING" id="1346330.M472_21565"/>
<sequence length="172" mass="20019">MIQRYTAIREMILTPAAYHDFTSSSNVQIKIFDQQITIYNSCKLYTNIAIDDLAENKYSSELKNKLIAEALYLTKDIEKYRIGFYRIRDEIKAIYPTLRFDFYEQGDGFIPSLSYTKQKISSRSATEYTNYSVNKLLELIQENPLPMIKATTRPKPAKGVLRLKQEEDSETT</sequence>
<organism evidence="1 2">
    <name type="scientific">Sphingobacterium paucimobilis HER1398</name>
    <dbReference type="NCBI Taxonomy" id="1346330"/>
    <lineage>
        <taxon>Bacteria</taxon>
        <taxon>Pseudomonadati</taxon>
        <taxon>Bacteroidota</taxon>
        <taxon>Sphingobacteriia</taxon>
        <taxon>Sphingobacteriales</taxon>
        <taxon>Sphingobacteriaceae</taxon>
        <taxon>Sphingobacterium</taxon>
    </lineage>
</organism>
<dbReference type="PANTHER" id="PTHR30595:SF6">
    <property type="entry name" value="SCHLAFEN ALBA-2 DOMAIN-CONTAINING PROTEIN"/>
    <property type="match status" value="1"/>
</dbReference>
<dbReference type="RefSeq" id="WP_021068204.1">
    <property type="nucleotide sequence ID" value="NZ_ATDL01000001.1"/>
</dbReference>
<gene>
    <name evidence="1" type="ORF">M472_21565</name>
</gene>